<dbReference type="InParanoid" id="A0A0H2SDU1"/>
<evidence type="ECO:0000256" key="1">
    <source>
        <dbReference type="ARBA" id="ARBA00006484"/>
    </source>
</evidence>
<dbReference type="InterPro" id="IPR002347">
    <property type="entry name" value="SDR_fam"/>
</dbReference>
<dbReference type="PRINTS" id="PR00081">
    <property type="entry name" value="GDHRDH"/>
</dbReference>
<dbReference type="AlphaFoldDB" id="A0A0H2SDU1"/>
<evidence type="ECO:0000256" key="2">
    <source>
        <dbReference type="ARBA" id="ARBA00022857"/>
    </source>
</evidence>
<dbReference type="PRINTS" id="PR00080">
    <property type="entry name" value="SDRFAMILY"/>
</dbReference>
<dbReference type="InterPro" id="IPR036291">
    <property type="entry name" value="NAD(P)-bd_dom_sf"/>
</dbReference>
<gene>
    <name evidence="5" type="ORF">SCHPADRAFT_849904</name>
</gene>
<dbReference type="EMBL" id="KQ085933">
    <property type="protein sequence ID" value="KLO15201.1"/>
    <property type="molecule type" value="Genomic_DNA"/>
</dbReference>
<name>A0A0H2SDU1_9AGAM</name>
<evidence type="ECO:0000313" key="5">
    <source>
        <dbReference type="EMBL" id="KLO15201.1"/>
    </source>
</evidence>
<evidence type="ECO:0000256" key="3">
    <source>
        <dbReference type="ARBA" id="ARBA00023002"/>
    </source>
</evidence>
<organism evidence="5 6">
    <name type="scientific">Schizopora paradoxa</name>
    <dbReference type="NCBI Taxonomy" id="27342"/>
    <lineage>
        <taxon>Eukaryota</taxon>
        <taxon>Fungi</taxon>
        <taxon>Dikarya</taxon>
        <taxon>Basidiomycota</taxon>
        <taxon>Agaricomycotina</taxon>
        <taxon>Agaricomycetes</taxon>
        <taxon>Hymenochaetales</taxon>
        <taxon>Schizoporaceae</taxon>
        <taxon>Schizopora</taxon>
    </lineage>
</organism>
<protein>
    <submittedName>
        <fullName evidence="5">NAD-binding protein</fullName>
    </submittedName>
</protein>
<dbReference type="InterPro" id="IPR020904">
    <property type="entry name" value="Sc_DH/Rdtase_CS"/>
</dbReference>
<dbReference type="PANTHER" id="PTHR43618">
    <property type="entry name" value="7-ALPHA-HYDROXYSTEROID DEHYDROGENASE"/>
    <property type="match status" value="1"/>
</dbReference>
<accession>A0A0H2SDU1</accession>
<evidence type="ECO:0000256" key="4">
    <source>
        <dbReference type="RuleBase" id="RU000363"/>
    </source>
</evidence>
<dbReference type="Pfam" id="PF00106">
    <property type="entry name" value="adh_short"/>
    <property type="match status" value="1"/>
</dbReference>
<proteinExistence type="inferred from homology"/>
<keyword evidence="6" id="KW-1185">Reference proteome</keyword>
<reference evidence="5 6" key="1">
    <citation type="submission" date="2015-04" db="EMBL/GenBank/DDBJ databases">
        <title>Complete genome sequence of Schizopora paradoxa KUC8140, a cosmopolitan wood degrader in East Asia.</title>
        <authorList>
            <consortium name="DOE Joint Genome Institute"/>
            <person name="Min B."/>
            <person name="Park H."/>
            <person name="Jang Y."/>
            <person name="Kim J.-J."/>
            <person name="Kim K.H."/>
            <person name="Pangilinan J."/>
            <person name="Lipzen A."/>
            <person name="Riley R."/>
            <person name="Grigoriev I.V."/>
            <person name="Spatafora J.W."/>
            <person name="Choi I.-G."/>
        </authorList>
    </citation>
    <scope>NUCLEOTIDE SEQUENCE [LARGE SCALE GENOMIC DNA]</scope>
    <source>
        <strain evidence="5 6">KUC8140</strain>
    </source>
</reference>
<comment type="similarity">
    <text evidence="1 4">Belongs to the short-chain dehydrogenases/reductases (SDR) family.</text>
</comment>
<sequence length="303" mass="32057">MSSNVNSLDFSAVTDLTGRVALVTGGGTGIGLMIAKGLASNGATVYVGGRRVDVLEEATHLRFGKENEKRIIALQLDVTDKSSILSAVDTMSKAHAKLDILINNAGHLGPRTAFTTTPDAPERASCATYGRAQFDSQSFEDWGSHFALNIGSTFFVTNAFLGLLEASTKSTRSGEDKQWASVINITSAVSSFTLSHGYFAYVSSKAALGHLTKVMANDLAMKGMPIRINAISPGVFPSELTASKEFLDKNASDPGTALRPSPMLRPGREHEIAALAVYMASPASNFMMGHEVLLDGGLSLVNP</sequence>
<dbReference type="PANTHER" id="PTHR43618:SF4">
    <property type="entry name" value="SHORT CHAIN DEHYDROGENASE_REDUCTASE FAMILY (AFU_ORTHOLOGUE AFUA_7G04540)"/>
    <property type="match status" value="1"/>
</dbReference>
<dbReference type="OrthoDB" id="3819888at2759"/>
<dbReference type="SUPFAM" id="SSF51735">
    <property type="entry name" value="NAD(P)-binding Rossmann-fold domains"/>
    <property type="match status" value="1"/>
</dbReference>
<dbReference type="CDD" id="cd05233">
    <property type="entry name" value="SDR_c"/>
    <property type="match status" value="1"/>
</dbReference>
<dbReference type="Gene3D" id="3.40.50.720">
    <property type="entry name" value="NAD(P)-binding Rossmann-like Domain"/>
    <property type="match status" value="1"/>
</dbReference>
<dbReference type="GO" id="GO:0016491">
    <property type="term" value="F:oxidoreductase activity"/>
    <property type="evidence" value="ECO:0007669"/>
    <property type="project" value="UniProtKB-KW"/>
</dbReference>
<keyword evidence="2" id="KW-0521">NADP</keyword>
<dbReference type="Proteomes" id="UP000053477">
    <property type="component" value="Unassembled WGS sequence"/>
</dbReference>
<keyword evidence="3" id="KW-0560">Oxidoreductase</keyword>
<dbReference type="InterPro" id="IPR052178">
    <property type="entry name" value="Sec_Metab_Biosynth_SDR"/>
</dbReference>
<dbReference type="STRING" id="27342.A0A0H2SDU1"/>
<dbReference type="PROSITE" id="PS00061">
    <property type="entry name" value="ADH_SHORT"/>
    <property type="match status" value="1"/>
</dbReference>
<evidence type="ECO:0000313" key="6">
    <source>
        <dbReference type="Proteomes" id="UP000053477"/>
    </source>
</evidence>